<feature type="transmembrane region" description="Helical" evidence="2">
    <location>
        <begin position="465"/>
        <end position="488"/>
    </location>
</feature>
<evidence type="ECO:0000256" key="2">
    <source>
        <dbReference type="SAM" id="Phobius"/>
    </source>
</evidence>
<evidence type="ECO:0000256" key="1">
    <source>
        <dbReference type="SAM" id="MobiDB-lite"/>
    </source>
</evidence>
<reference evidence="3 4" key="1">
    <citation type="submission" date="2015-11" db="EMBL/GenBank/DDBJ databases">
        <title>Genomes and virulence difference between two physiological races of Phytophthora nicotianae.</title>
        <authorList>
            <person name="Liu H."/>
            <person name="Ma X."/>
            <person name="Yu H."/>
            <person name="Fang D."/>
            <person name="Li Y."/>
            <person name="Wang X."/>
            <person name="Wang W."/>
            <person name="Dong Y."/>
            <person name="Xiao B."/>
        </authorList>
    </citation>
    <scope>NUCLEOTIDE SEQUENCE [LARGE SCALE GENOMIC DNA]</scope>
    <source>
        <strain evidence="4">race 0</strain>
    </source>
</reference>
<feature type="transmembrane region" description="Helical" evidence="2">
    <location>
        <begin position="186"/>
        <end position="207"/>
    </location>
</feature>
<protein>
    <submittedName>
        <fullName evidence="3">Uncharacterized protein</fullName>
    </submittedName>
</protein>
<dbReference type="EMBL" id="LNFO01002360">
    <property type="protein sequence ID" value="KUF86037.1"/>
    <property type="molecule type" value="Genomic_DNA"/>
</dbReference>
<dbReference type="Proteomes" id="UP000052943">
    <property type="component" value="Unassembled WGS sequence"/>
</dbReference>
<dbReference type="AlphaFoldDB" id="A0A0W8CPT5"/>
<evidence type="ECO:0000313" key="3">
    <source>
        <dbReference type="EMBL" id="KUF86037.1"/>
    </source>
</evidence>
<evidence type="ECO:0000313" key="4">
    <source>
        <dbReference type="Proteomes" id="UP000052943"/>
    </source>
</evidence>
<keyword evidence="2" id="KW-1133">Transmembrane helix</keyword>
<keyword evidence="2" id="KW-0812">Transmembrane</keyword>
<organism evidence="3 4">
    <name type="scientific">Phytophthora nicotianae</name>
    <name type="common">Potato buckeye rot agent</name>
    <name type="synonym">Phytophthora parasitica</name>
    <dbReference type="NCBI Taxonomy" id="4792"/>
    <lineage>
        <taxon>Eukaryota</taxon>
        <taxon>Sar</taxon>
        <taxon>Stramenopiles</taxon>
        <taxon>Oomycota</taxon>
        <taxon>Peronosporomycetes</taxon>
        <taxon>Peronosporales</taxon>
        <taxon>Peronosporaceae</taxon>
        <taxon>Phytophthora</taxon>
    </lineage>
</organism>
<sequence length="837" mass="90857">MDSSASTSGSSAVDVNNTSNSVDSVAGVITGDSDKSVSSNTGDSCTWYDDGECTRPRTCSDCLNVLLSTDSCAVDPHGVCVSMSDYASYLANRYYYTPLQRYFPASEYTYCSANDSVCATCNEQWNANFASTGSAGMSSYCTGTDGCVCIADCEIPDWQDSVINDQCTADGSGSGADSGSSMATRITVSIFVGVAVAVFLAFATWGVRRFVNRRQNGLEGWKSLRQNLIDSEHGFIGTSEAVTLQRNAQGSQLFTMNASSNSTASVDVDVGEDSAVVIKSISSNSADSCTCGCMTLKAEFAASDTNDVAIHQRRIGERDQNDEFQYRRLMHMPRTGYDCLNVLLDTDECAIAPNGACVSMSDYEKYLSNREYYEPLARYFPASNYTYCSSNDSVCSSCIAEWTTNYEATGSVGSTKYCTGSDGCVCVAAVEVPSWKQAVISNQCEGSSDSDSMNTSQEFSSTTQICLILGICFGALMLFLVFLVRRWFRSTVSRSSRSSRHHPSGPQLKLTGWKSLREKLIETEHSFVQGETRLVATARSDESLSEVPSITIEKESHLAPMASSNSSSLGAEMTAPDNVTTSGDSCTWYAGESCEKSRTCYDCLNVGIVGDSCAVGVFGQCLSISEQITGETYYLASSTAYCKPSDEICTTCRYQWLEDYAASRAVTSSLCFGENGCICLAVCERETRNSLVIHNQCPSFERAKVGSIMLIIGMGVASIIVFSMFTYCIKKLLKRALPWLEQAPPNQSMLSQRHPSRLPRGPQLDLSGWKSMREKLIETEKGKETPSAGSAGVMRIQLSTREDTSVIIEEGEGYRPGSPSEQYHRQEDVSPALTMLH</sequence>
<keyword evidence="2" id="KW-0472">Membrane</keyword>
<feature type="region of interest" description="Disordered" evidence="1">
    <location>
        <begin position="810"/>
        <end position="837"/>
    </location>
</feature>
<gene>
    <name evidence="3" type="ORF">AM587_10013540</name>
</gene>
<feature type="transmembrane region" description="Helical" evidence="2">
    <location>
        <begin position="705"/>
        <end position="729"/>
    </location>
</feature>
<accession>A0A0W8CPT5</accession>
<dbReference type="OrthoDB" id="100259at2759"/>
<proteinExistence type="predicted"/>
<name>A0A0W8CPT5_PHYNI</name>
<comment type="caution">
    <text evidence="3">The sequence shown here is derived from an EMBL/GenBank/DDBJ whole genome shotgun (WGS) entry which is preliminary data.</text>
</comment>